<evidence type="ECO:0000256" key="1">
    <source>
        <dbReference type="SAM" id="Phobius"/>
    </source>
</evidence>
<dbReference type="InterPro" id="IPR005625">
    <property type="entry name" value="PepSY-ass_TM"/>
</dbReference>
<dbReference type="PANTHER" id="PTHR34219">
    <property type="entry name" value="IRON-REGULATED INNER MEMBRANE PROTEIN-RELATED"/>
    <property type="match status" value="1"/>
</dbReference>
<feature type="transmembrane region" description="Helical" evidence="1">
    <location>
        <begin position="141"/>
        <end position="161"/>
    </location>
</feature>
<reference evidence="2 3" key="1">
    <citation type="submission" date="2019-02" db="EMBL/GenBank/DDBJ databases">
        <authorList>
            <person name="Li Y."/>
        </authorList>
    </citation>
    <scope>NUCLEOTIDE SEQUENCE [LARGE SCALE GENOMIC DNA]</scope>
    <source>
        <strain evidence="2 3">30C10-4-7</strain>
    </source>
</reference>
<dbReference type="RefSeq" id="WP_130139731.1">
    <property type="nucleotide sequence ID" value="NZ_SGIT01000001.1"/>
</dbReference>
<feature type="transmembrane region" description="Helical" evidence="1">
    <location>
        <begin position="193"/>
        <end position="216"/>
    </location>
</feature>
<dbReference type="Pfam" id="PF03929">
    <property type="entry name" value="PepSY_TM"/>
    <property type="match status" value="1"/>
</dbReference>
<keyword evidence="1" id="KW-1133">Transmembrane helix</keyword>
<protein>
    <recommendedName>
        <fullName evidence="4">PepSY domain-containing protein</fullName>
    </recommendedName>
</protein>
<gene>
    <name evidence="2" type="ORF">EWE74_01265</name>
</gene>
<dbReference type="PANTHER" id="PTHR34219:SF3">
    <property type="entry name" value="BLL7967 PROTEIN"/>
    <property type="match status" value="1"/>
</dbReference>
<feature type="transmembrane region" description="Helical" evidence="1">
    <location>
        <begin position="347"/>
        <end position="368"/>
    </location>
</feature>
<name>A0A4Q6XV16_9SPHI</name>
<evidence type="ECO:0008006" key="4">
    <source>
        <dbReference type="Google" id="ProtNLM"/>
    </source>
</evidence>
<dbReference type="AlphaFoldDB" id="A0A4Q6XV16"/>
<feature type="transmembrane region" description="Helical" evidence="1">
    <location>
        <begin position="12"/>
        <end position="36"/>
    </location>
</feature>
<dbReference type="EMBL" id="SGIT01000001">
    <property type="protein sequence ID" value="RZF61502.1"/>
    <property type="molecule type" value="Genomic_DNA"/>
</dbReference>
<proteinExistence type="predicted"/>
<dbReference type="OrthoDB" id="111691at2"/>
<evidence type="ECO:0000313" key="2">
    <source>
        <dbReference type="EMBL" id="RZF61502.1"/>
    </source>
</evidence>
<dbReference type="PROSITE" id="PS51257">
    <property type="entry name" value="PROKAR_LIPOPROTEIN"/>
    <property type="match status" value="1"/>
</dbReference>
<organism evidence="2 3">
    <name type="scientific">Sphingobacterium corticibacterium</name>
    <dbReference type="NCBI Taxonomy" id="2484746"/>
    <lineage>
        <taxon>Bacteria</taxon>
        <taxon>Pseudomonadati</taxon>
        <taxon>Bacteroidota</taxon>
        <taxon>Sphingobacteriia</taxon>
        <taxon>Sphingobacteriales</taxon>
        <taxon>Sphingobacteriaceae</taxon>
        <taxon>Sphingobacterium</taxon>
    </lineage>
</organism>
<comment type="caution">
    <text evidence="2">The sequence shown here is derived from an EMBL/GenBank/DDBJ whole genome shotgun (WGS) entry which is preliminary data.</text>
</comment>
<dbReference type="Proteomes" id="UP000292855">
    <property type="component" value="Unassembled WGS sequence"/>
</dbReference>
<keyword evidence="3" id="KW-1185">Reference proteome</keyword>
<accession>A0A4Q6XV16</accession>
<keyword evidence="1" id="KW-0472">Membrane</keyword>
<sequence length="384" mass="43599">MKKKFLKINAFLHLWLGLLSGLVVFILGLTGCILAFQQEIEDVMEPWRRVVQDVTYHDSPKEMARVLLDSLPDSDIATVKYLGRDRSVAIDFEHQGKRKTAFIDPYERSILKIKAQTTGFFPVVLHLHIRLLLPGKVGHGIISYATVIYIILLLGGLILWWPKKWNKRQLKNALSLKWKAGAKRVNYDLHNVFGFYSLLPSLIIACTGIFISLSWFTKSVYWISSGGQPLPVREAPLSKATGKTLIDPLLAVDSVWHLLGKEKQRSTYALNFILPKKSTDVVTVTDNPNPATAHLAVIRHVDRYSFQFIPMPHYWQKDTELANTGDWIGRYNYDVHVGRIGGLPGKFLAFIISAICTSLPITGFLIWYNKKWGKKKAKGVSIRF</sequence>
<evidence type="ECO:0000313" key="3">
    <source>
        <dbReference type="Proteomes" id="UP000292855"/>
    </source>
</evidence>
<keyword evidence="1" id="KW-0812">Transmembrane</keyword>